<dbReference type="RefSeq" id="WP_046849364.1">
    <property type="nucleotide sequence ID" value="NZ_CP011451.1"/>
</dbReference>
<name>A0A0F7KAC7_9PROT</name>
<sequence length="160" mass="17682">MKIDDTSAQILDWAGNLGTAFTTAEAFNQLSFVENAKEMSDNIRKLWVLGHLARKKIDNVRYSYIVSELATDDYERYTNPPKPDEVKQAVDSFLAKQAPGKVNTPAPTKPIQEAAKKEAKSEEANIQPENKPESFNLLPERFSLTLQTPGGITITITAGA</sequence>
<evidence type="ECO:0000256" key="1">
    <source>
        <dbReference type="SAM" id="MobiDB-lite"/>
    </source>
</evidence>
<dbReference type="AlphaFoldDB" id="A0A0F7KAC7"/>
<evidence type="ECO:0000313" key="4">
    <source>
        <dbReference type="Proteomes" id="UP000034156"/>
    </source>
</evidence>
<reference evidence="3 5" key="3">
    <citation type="submission" date="2019-07" db="EMBL/GenBank/DDBJ databases">
        <title>Active sludge and wastewater microbial communities from Klosterneuburg, Austria.</title>
        <authorList>
            <person name="Wagner M."/>
        </authorList>
    </citation>
    <scope>NUCLEOTIDE SEQUENCE [LARGE SCALE GENOMIC DNA]</scope>
    <source>
        <strain evidence="3 5">Nm2</strain>
    </source>
</reference>
<reference evidence="2 4" key="2">
    <citation type="journal article" date="2016" name="Genome Announc.">
        <title>Genome Sequence of Nitrosomonas communis Strain Nm2, a Mesophilic Ammonia-Oxidizing Bacterium Isolated from Mediterranean Soil.</title>
        <authorList>
            <person name="Kozlowski J.A."/>
            <person name="Kits K.D."/>
            <person name="Stein L.Y."/>
        </authorList>
    </citation>
    <scope>NUCLEOTIDE SEQUENCE [LARGE SCALE GENOMIC DNA]</scope>
    <source>
        <strain evidence="2 4">Nm2</strain>
    </source>
</reference>
<dbReference type="OrthoDB" id="683376at28216"/>
<organism evidence="2 4">
    <name type="scientific">Nitrosomonas communis</name>
    <dbReference type="NCBI Taxonomy" id="44574"/>
    <lineage>
        <taxon>Bacteria</taxon>
        <taxon>Pseudomonadati</taxon>
        <taxon>Pseudomonadota</taxon>
        <taxon>Betaproteobacteria</taxon>
        <taxon>Nitrosomonadales</taxon>
        <taxon>Nitrosomonadaceae</taxon>
        <taxon>Nitrosomonas</taxon>
    </lineage>
</organism>
<accession>A0A0F7KAC7</accession>
<dbReference type="EMBL" id="VNHT01000038">
    <property type="protein sequence ID" value="TYP84706.1"/>
    <property type="molecule type" value="Genomic_DNA"/>
</dbReference>
<evidence type="ECO:0000313" key="3">
    <source>
        <dbReference type="EMBL" id="TYP84706.1"/>
    </source>
</evidence>
<dbReference type="Proteomes" id="UP000324176">
    <property type="component" value="Unassembled WGS sequence"/>
</dbReference>
<dbReference type="PATRIC" id="fig|44574.3.peg.1167"/>
<keyword evidence="4" id="KW-1185">Reference proteome</keyword>
<dbReference type="EMBL" id="CP011451">
    <property type="protein sequence ID" value="AKH37275.1"/>
    <property type="molecule type" value="Genomic_DNA"/>
</dbReference>
<evidence type="ECO:0000313" key="2">
    <source>
        <dbReference type="EMBL" id="AKH37275.1"/>
    </source>
</evidence>
<feature type="compositionally biased region" description="Basic and acidic residues" evidence="1">
    <location>
        <begin position="114"/>
        <end position="123"/>
    </location>
</feature>
<dbReference type="KEGG" id="nco:AAW31_04810"/>
<reference evidence="4" key="1">
    <citation type="submission" date="2015-05" db="EMBL/GenBank/DDBJ databases">
        <title>Draft genome of Nitrosomonas communis strain Nm2.</title>
        <authorList>
            <person name="Kozlowski J.A."/>
            <person name="Kits K.D."/>
            <person name="Stein L.Y."/>
        </authorList>
    </citation>
    <scope>NUCLEOTIDE SEQUENCE [LARGE SCALE GENOMIC DNA]</scope>
    <source>
        <strain evidence="4">Nm2</strain>
    </source>
</reference>
<feature type="region of interest" description="Disordered" evidence="1">
    <location>
        <begin position="92"/>
        <end position="134"/>
    </location>
</feature>
<gene>
    <name evidence="2" type="ORF">AAW31_04810</name>
    <name evidence="3" type="ORF">BCL69_103816</name>
</gene>
<protein>
    <submittedName>
        <fullName evidence="2">Uncharacterized protein</fullName>
    </submittedName>
</protein>
<proteinExistence type="predicted"/>
<dbReference type="Proteomes" id="UP000034156">
    <property type="component" value="Chromosome"/>
</dbReference>
<evidence type="ECO:0000313" key="5">
    <source>
        <dbReference type="Proteomes" id="UP000324176"/>
    </source>
</evidence>